<dbReference type="CDD" id="cd07989">
    <property type="entry name" value="LPLAT_AGPAT-like"/>
    <property type="match status" value="1"/>
</dbReference>
<dbReference type="AlphaFoldDB" id="A0A1N7HB37"/>
<proteinExistence type="predicted"/>
<evidence type="ECO:0000256" key="1">
    <source>
        <dbReference type="ARBA" id="ARBA00022679"/>
    </source>
</evidence>
<evidence type="ECO:0000259" key="3">
    <source>
        <dbReference type="SMART" id="SM00563"/>
    </source>
</evidence>
<dbReference type="Pfam" id="PF01553">
    <property type="entry name" value="Acyltransferase"/>
    <property type="match status" value="1"/>
</dbReference>
<evidence type="ECO:0000256" key="2">
    <source>
        <dbReference type="ARBA" id="ARBA00023315"/>
    </source>
</evidence>
<dbReference type="PANTHER" id="PTHR10434">
    <property type="entry name" value="1-ACYL-SN-GLYCEROL-3-PHOSPHATE ACYLTRANSFERASE"/>
    <property type="match status" value="1"/>
</dbReference>
<dbReference type="EMBL" id="FTNI01000042">
    <property type="protein sequence ID" value="SIS22095.1"/>
    <property type="molecule type" value="Genomic_DNA"/>
</dbReference>
<dbReference type="GO" id="GO:0003841">
    <property type="term" value="F:1-acylglycerol-3-phosphate O-acyltransferase activity"/>
    <property type="evidence" value="ECO:0007669"/>
    <property type="project" value="TreeGrafter"/>
</dbReference>
<dbReference type="SMART" id="SM00563">
    <property type="entry name" value="PlsC"/>
    <property type="match status" value="1"/>
</dbReference>
<name>A0A1N7HB37_9ACTN</name>
<sequence>MLYPALKFVSVPVMHALWRPRMEGREHVPAHGAAIIASNHLSVLDSFFMPALVPRMVRFVAKKEYFTGNPLFAAWMRSMGAMEIDRENVSAAQDMLDAAVEVLKAGEVFGIYPEGTRSPDGRLYRGKVGVAWLTLTTGAPVVPVAMLGTEKVLPPGTSVPRLHSIGVRFGEPMSFTGDPGSARDRRRVTDEVMAAIQRLSGQEYVPRYAASVKGAGEAGV</sequence>
<keyword evidence="1 4" id="KW-0808">Transferase</keyword>
<dbReference type="STRING" id="58117.SAMN05421833_14231"/>
<gene>
    <name evidence="4" type="ORF">SAMN05421833_14231</name>
</gene>
<dbReference type="Proteomes" id="UP000186096">
    <property type="component" value="Unassembled WGS sequence"/>
</dbReference>
<reference evidence="5" key="1">
    <citation type="submission" date="2017-01" db="EMBL/GenBank/DDBJ databases">
        <authorList>
            <person name="Varghese N."/>
            <person name="Submissions S."/>
        </authorList>
    </citation>
    <scope>NUCLEOTIDE SEQUENCE [LARGE SCALE GENOMIC DNA]</scope>
    <source>
        <strain evidence="5">ATCC 12950</strain>
    </source>
</reference>
<keyword evidence="5" id="KW-1185">Reference proteome</keyword>
<evidence type="ECO:0000313" key="5">
    <source>
        <dbReference type="Proteomes" id="UP000186096"/>
    </source>
</evidence>
<evidence type="ECO:0000313" key="4">
    <source>
        <dbReference type="EMBL" id="SIS22095.1"/>
    </source>
</evidence>
<dbReference type="GO" id="GO:0006654">
    <property type="term" value="P:phosphatidic acid biosynthetic process"/>
    <property type="evidence" value="ECO:0007669"/>
    <property type="project" value="TreeGrafter"/>
</dbReference>
<feature type="domain" description="Phospholipid/glycerol acyltransferase" evidence="3">
    <location>
        <begin position="34"/>
        <end position="149"/>
    </location>
</feature>
<accession>A0A1N7HB37</accession>
<dbReference type="InterPro" id="IPR002123">
    <property type="entry name" value="Plipid/glycerol_acylTrfase"/>
</dbReference>
<dbReference type="SUPFAM" id="SSF69593">
    <property type="entry name" value="Glycerol-3-phosphate (1)-acyltransferase"/>
    <property type="match status" value="1"/>
</dbReference>
<keyword evidence="2 4" id="KW-0012">Acyltransferase</keyword>
<organism evidence="4 5">
    <name type="scientific">Microbispora rosea</name>
    <dbReference type="NCBI Taxonomy" id="58117"/>
    <lineage>
        <taxon>Bacteria</taxon>
        <taxon>Bacillati</taxon>
        <taxon>Actinomycetota</taxon>
        <taxon>Actinomycetes</taxon>
        <taxon>Streptosporangiales</taxon>
        <taxon>Streptosporangiaceae</taxon>
        <taxon>Microbispora</taxon>
    </lineage>
</organism>
<protein>
    <submittedName>
        <fullName evidence="4">1-acyl-sn-glycerol-3-phosphate acyltransferase</fullName>
    </submittedName>
</protein>
<dbReference type="PANTHER" id="PTHR10434:SF11">
    <property type="entry name" value="1-ACYL-SN-GLYCEROL-3-PHOSPHATE ACYLTRANSFERASE"/>
    <property type="match status" value="1"/>
</dbReference>
<dbReference type="GO" id="GO:0005886">
    <property type="term" value="C:plasma membrane"/>
    <property type="evidence" value="ECO:0007669"/>
    <property type="project" value="TreeGrafter"/>
</dbReference>